<evidence type="ECO:0000313" key="2">
    <source>
        <dbReference type="EMBL" id="WFN35791.1"/>
    </source>
</evidence>
<dbReference type="EMBL" id="CP091092">
    <property type="protein sequence ID" value="WFN35791.1"/>
    <property type="molecule type" value="Genomic_DNA"/>
</dbReference>
<evidence type="ECO:0000256" key="1">
    <source>
        <dbReference type="SAM" id="Phobius"/>
    </source>
</evidence>
<feature type="transmembrane region" description="Helical" evidence="1">
    <location>
        <begin position="88"/>
        <end position="106"/>
    </location>
</feature>
<keyword evidence="3" id="KW-1185">Reference proteome</keyword>
<keyword evidence="1" id="KW-1133">Transmembrane helix</keyword>
<gene>
    <name evidence="2" type="ORF">L1994_06395</name>
</gene>
<dbReference type="AlphaFoldDB" id="A0AAF0FPW8"/>
<proteinExistence type="predicted"/>
<name>A0AAF0FPW8_9EURY</name>
<accession>A0AAF0FPW8</accession>
<organism evidence="2 3">
    <name type="scientific">Methanomicrobium antiquum</name>
    <dbReference type="NCBI Taxonomy" id="487686"/>
    <lineage>
        <taxon>Archaea</taxon>
        <taxon>Methanobacteriati</taxon>
        <taxon>Methanobacteriota</taxon>
        <taxon>Stenosarchaea group</taxon>
        <taxon>Methanomicrobia</taxon>
        <taxon>Methanomicrobiales</taxon>
        <taxon>Methanomicrobiaceae</taxon>
        <taxon>Methanomicrobium</taxon>
    </lineage>
</organism>
<dbReference type="KEGG" id="manq:L1994_06395"/>
<reference evidence="2" key="1">
    <citation type="submission" date="2022-01" db="EMBL/GenBank/DDBJ databases">
        <title>Complete genome of Methanomicrobium antiquum DSM 21220.</title>
        <authorList>
            <person name="Chen S.-C."/>
            <person name="You Y.-T."/>
            <person name="Zhou Y.-Z."/>
            <person name="Lai M.-C."/>
        </authorList>
    </citation>
    <scope>NUCLEOTIDE SEQUENCE</scope>
    <source>
        <strain evidence="2">DSM 21220</strain>
    </source>
</reference>
<evidence type="ECO:0000313" key="3">
    <source>
        <dbReference type="Proteomes" id="UP001218895"/>
    </source>
</evidence>
<dbReference type="RefSeq" id="WP_278098631.1">
    <property type="nucleotide sequence ID" value="NZ_CP091092.1"/>
</dbReference>
<sequence>MKEDDKRFQMGWTAVALMFGVSILVGWISNWDMNYTAAVFFIGLAMILGVLAMGIGEKNVYLAGFAGLLGIIGVVAILTRPAGPDVPVVPLLGGIIVGAALAYMVYTYSKK</sequence>
<feature type="transmembrane region" description="Helical" evidence="1">
    <location>
        <begin position="12"/>
        <end position="29"/>
    </location>
</feature>
<feature type="transmembrane region" description="Helical" evidence="1">
    <location>
        <begin position="35"/>
        <end position="53"/>
    </location>
</feature>
<dbReference type="Proteomes" id="UP001218895">
    <property type="component" value="Chromosome"/>
</dbReference>
<dbReference type="GeneID" id="79950011"/>
<keyword evidence="1" id="KW-0812">Transmembrane</keyword>
<feature type="transmembrane region" description="Helical" evidence="1">
    <location>
        <begin position="60"/>
        <end position="82"/>
    </location>
</feature>
<keyword evidence="1" id="KW-0472">Membrane</keyword>
<protein>
    <submittedName>
        <fullName evidence="2">Uncharacterized protein</fullName>
    </submittedName>
</protein>